<evidence type="ECO:0000256" key="2">
    <source>
        <dbReference type="ARBA" id="ARBA00022692"/>
    </source>
</evidence>
<feature type="transmembrane region" description="Helical" evidence="5">
    <location>
        <begin position="137"/>
        <end position="160"/>
    </location>
</feature>
<proteinExistence type="predicted"/>
<keyword evidence="2 5" id="KW-0812">Transmembrane</keyword>
<keyword evidence="7" id="KW-1185">Reference proteome</keyword>
<gene>
    <name evidence="6" type="ORF">HIV01_009790</name>
</gene>
<evidence type="ECO:0000256" key="3">
    <source>
        <dbReference type="ARBA" id="ARBA00022989"/>
    </source>
</evidence>
<reference evidence="6 7" key="1">
    <citation type="submission" date="2021-02" db="EMBL/GenBank/DDBJ databases">
        <title>Lysobacter arenosi sp. nov., isolated from soil of gangwondo yeongwol, south Korea.</title>
        <authorList>
            <person name="Kim K.R."/>
            <person name="Kim K.H."/>
            <person name="Jeon C.O."/>
        </authorList>
    </citation>
    <scope>NUCLEOTIDE SEQUENCE [LARGE SCALE GENOMIC DNA]</scope>
    <source>
        <strain evidence="6 7">R7</strain>
    </source>
</reference>
<comment type="subcellular location">
    <subcellularLocation>
        <location evidence="1">Membrane</location>
        <topology evidence="1">Multi-pass membrane protein</topology>
    </subcellularLocation>
</comment>
<feature type="transmembrane region" description="Helical" evidence="5">
    <location>
        <begin position="314"/>
        <end position="342"/>
    </location>
</feature>
<feature type="transmembrane region" description="Helical" evidence="5">
    <location>
        <begin position="172"/>
        <end position="190"/>
    </location>
</feature>
<feature type="transmembrane region" description="Helical" evidence="5">
    <location>
        <begin position="384"/>
        <end position="402"/>
    </location>
</feature>
<dbReference type="InterPro" id="IPR002797">
    <property type="entry name" value="Polysacc_synth"/>
</dbReference>
<evidence type="ECO:0000313" key="7">
    <source>
        <dbReference type="Proteomes" id="UP000663400"/>
    </source>
</evidence>
<dbReference type="Proteomes" id="UP000663400">
    <property type="component" value="Chromosome"/>
</dbReference>
<evidence type="ECO:0000313" key="6">
    <source>
        <dbReference type="EMBL" id="QSX73548.1"/>
    </source>
</evidence>
<sequence length="432" mass="45963">MNDKGGAAGNRVSSRLRYWRLVSGYRPGALAFSTLLGTFWQIVRLASQMLVIVVIARSLGAQGYGTLAGFGGLAVILGGLTGLGSGYLLLQEVSRQRSSFGLLWRTCLVAIFASGFVLSALYVSIAQAVVRADLGMTTLVAIAISELFCYPIVYASAFAFQAHERLGWATGLPSLMALARLAGAAAFLLYSPDPDFDRYMLFHLSASMASAVIAIVAVQRLLRPAAAGRISWRSLFGGMHFSVSWLTSNAYGETDKVLTARYLGLDLAGAYAMAYRVISALSAPVAALALAIQPRLFRSVDASNTTERRRLLRWSLALAAVYSVAAGGLVVAAAPLLVWLVGEEFADSVKAVRWLAPLLLVMSLRTLAATLLSSTGRVLARARIELISAATMLASGLLLIPSHGFQGAILSLYLTELIQLGMLGAIARHDLS</sequence>
<feature type="transmembrane region" description="Helical" evidence="5">
    <location>
        <begin position="202"/>
        <end position="222"/>
    </location>
</feature>
<feature type="transmembrane region" description="Helical" evidence="5">
    <location>
        <begin position="67"/>
        <end position="90"/>
    </location>
</feature>
<feature type="transmembrane region" description="Helical" evidence="5">
    <location>
        <begin position="354"/>
        <end position="372"/>
    </location>
</feature>
<feature type="transmembrane region" description="Helical" evidence="5">
    <location>
        <begin position="29"/>
        <end position="55"/>
    </location>
</feature>
<organism evidence="6 7">
    <name type="scientific">Lysobacter arenosi</name>
    <dbReference type="NCBI Taxonomy" id="2795387"/>
    <lineage>
        <taxon>Bacteria</taxon>
        <taxon>Pseudomonadati</taxon>
        <taxon>Pseudomonadota</taxon>
        <taxon>Gammaproteobacteria</taxon>
        <taxon>Lysobacterales</taxon>
        <taxon>Lysobacteraceae</taxon>
        <taxon>Lysobacter</taxon>
    </lineage>
</organism>
<dbReference type="EMBL" id="CP071517">
    <property type="protein sequence ID" value="QSX73548.1"/>
    <property type="molecule type" value="Genomic_DNA"/>
</dbReference>
<feature type="transmembrane region" description="Helical" evidence="5">
    <location>
        <begin position="102"/>
        <end position="125"/>
    </location>
</feature>
<dbReference type="PANTHER" id="PTHR43424">
    <property type="entry name" value="LOCUS PUTATIVE PROTEIN 1-RELATED"/>
    <property type="match status" value="1"/>
</dbReference>
<feature type="transmembrane region" description="Helical" evidence="5">
    <location>
        <begin position="234"/>
        <end position="252"/>
    </location>
</feature>
<accession>A0ABX7R602</accession>
<protein>
    <submittedName>
        <fullName evidence="6">Oligosaccharide flippase family protein</fullName>
    </submittedName>
</protein>
<name>A0ABX7R602_9GAMM</name>
<evidence type="ECO:0000256" key="1">
    <source>
        <dbReference type="ARBA" id="ARBA00004141"/>
    </source>
</evidence>
<keyword evidence="4 5" id="KW-0472">Membrane</keyword>
<dbReference type="PANTHER" id="PTHR43424:SF1">
    <property type="entry name" value="LOCUS PUTATIVE PROTEIN 1-RELATED"/>
    <property type="match status" value="1"/>
</dbReference>
<dbReference type="RefSeq" id="WP_207526915.1">
    <property type="nucleotide sequence ID" value="NZ_CP071517.1"/>
</dbReference>
<evidence type="ECO:0000256" key="4">
    <source>
        <dbReference type="ARBA" id="ARBA00023136"/>
    </source>
</evidence>
<evidence type="ECO:0000256" key="5">
    <source>
        <dbReference type="SAM" id="Phobius"/>
    </source>
</evidence>
<dbReference type="InterPro" id="IPR052556">
    <property type="entry name" value="PolySynth_Transporter"/>
</dbReference>
<dbReference type="Pfam" id="PF01943">
    <property type="entry name" value="Polysacc_synt"/>
    <property type="match status" value="1"/>
</dbReference>
<keyword evidence="3 5" id="KW-1133">Transmembrane helix</keyword>
<feature type="transmembrane region" description="Helical" evidence="5">
    <location>
        <begin position="272"/>
        <end position="293"/>
    </location>
</feature>